<dbReference type="InParanoid" id="A0A6P7G4Q9"/>
<accession>A0A6P7G4Q9</accession>
<dbReference type="AlphaFoldDB" id="A0A6P7G4Q9"/>
<organism evidence="1">
    <name type="scientific">Diabrotica virgifera virgifera</name>
    <name type="common">western corn rootworm</name>
    <dbReference type="NCBI Taxonomy" id="50390"/>
    <lineage>
        <taxon>Eukaryota</taxon>
        <taxon>Metazoa</taxon>
        <taxon>Ecdysozoa</taxon>
        <taxon>Arthropoda</taxon>
        <taxon>Hexapoda</taxon>
        <taxon>Insecta</taxon>
        <taxon>Pterygota</taxon>
        <taxon>Neoptera</taxon>
        <taxon>Endopterygota</taxon>
        <taxon>Coleoptera</taxon>
        <taxon>Polyphaga</taxon>
        <taxon>Cucujiformia</taxon>
        <taxon>Chrysomeloidea</taxon>
        <taxon>Chrysomelidae</taxon>
        <taxon>Galerucinae</taxon>
        <taxon>Diabroticina</taxon>
        <taxon>Diabroticites</taxon>
        <taxon>Diabrotica</taxon>
    </lineage>
</organism>
<dbReference type="RefSeq" id="XP_028139968.1">
    <property type="nucleotide sequence ID" value="XM_028284167.1"/>
</dbReference>
<protein>
    <submittedName>
        <fullName evidence="1">Uncharacterized protein LOC114334138</fullName>
    </submittedName>
</protein>
<reference evidence="1" key="1">
    <citation type="submission" date="2025-08" db="UniProtKB">
        <authorList>
            <consortium name="RefSeq"/>
        </authorList>
    </citation>
    <scope>IDENTIFICATION</scope>
    <source>
        <tissue evidence="1">Whole insect</tissue>
    </source>
</reference>
<gene>
    <name evidence="1" type="primary">LOC114334138</name>
</gene>
<name>A0A6P7G4Q9_DIAVI</name>
<proteinExistence type="predicted"/>
<evidence type="ECO:0000313" key="1">
    <source>
        <dbReference type="RefSeq" id="XP_028139968.1"/>
    </source>
</evidence>
<sequence length="143" mass="16777">MENLNEIESAANDALARLGPSKSGIKYRLAYKHFQEWCDTRGVRQITEDVLLAYFNIMENENKWKSSTMWSRYSMIKSELVIRKNVDISKFLKLRAFLKKTSEGYTAKKSKVFTKDEFDKFLFEAPDKLYLGLKVKKIILQSM</sequence>